<evidence type="ECO:0000259" key="2">
    <source>
        <dbReference type="Pfam" id="PF20236"/>
    </source>
</evidence>
<keyword evidence="4" id="KW-1185">Reference proteome</keyword>
<evidence type="ECO:0000313" key="4">
    <source>
        <dbReference type="Proteomes" id="UP000054007"/>
    </source>
</evidence>
<dbReference type="OrthoDB" id="3191568at2759"/>
<feature type="region of interest" description="Disordered" evidence="1">
    <location>
        <begin position="1"/>
        <end position="31"/>
    </location>
</feature>
<feature type="compositionally biased region" description="Polar residues" evidence="1">
    <location>
        <begin position="15"/>
        <end position="24"/>
    </location>
</feature>
<evidence type="ECO:0000256" key="1">
    <source>
        <dbReference type="SAM" id="MobiDB-lite"/>
    </source>
</evidence>
<dbReference type="Pfam" id="PF20236">
    <property type="entry name" value="DUF6593"/>
    <property type="match status" value="1"/>
</dbReference>
<dbReference type="AlphaFoldDB" id="A0A0D7BL87"/>
<name>A0A0D7BL87_9AGAR</name>
<dbReference type="STRING" id="1314674.A0A0D7BL87"/>
<sequence length="208" mass="22997">MATNPYAQGGWFNPENPNSLNNGPWTPASPPQPSLFGALPYAGAGIDADPTTMRFVFNFNSTVLNSSVVGPRDREYFTIMHNTPNRNNTLFRDADGRSIALIDWNGMPKVEIHALLQRQNASSWLTLSADRRQRTMNARGKWYAWVPEGNSVTLYEATYASTPPRPVGKITRAGQSLYLDLTAKAIQVGLLEYCVVATVLFQSGKDID</sequence>
<reference evidence="3 4" key="1">
    <citation type="journal article" date="2015" name="Fungal Genet. Biol.">
        <title>Evolution of novel wood decay mechanisms in Agaricales revealed by the genome sequences of Fistulina hepatica and Cylindrobasidium torrendii.</title>
        <authorList>
            <person name="Floudas D."/>
            <person name="Held B.W."/>
            <person name="Riley R."/>
            <person name="Nagy L.G."/>
            <person name="Koehler G."/>
            <person name="Ransdell A.S."/>
            <person name="Younus H."/>
            <person name="Chow J."/>
            <person name="Chiniquy J."/>
            <person name="Lipzen A."/>
            <person name="Tritt A."/>
            <person name="Sun H."/>
            <person name="Haridas S."/>
            <person name="LaButti K."/>
            <person name="Ohm R.A."/>
            <person name="Kues U."/>
            <person name="Blanchette R.A."/>
            <person name="Grigoriev I.V."/>
            <person name="Minto R.E."/>
            <person name="Hibbett D.S."/>
        </authorList>
    </citation>
    <scope>NUCLEOTIDE SEQUENCE [LARGE SCALE GENOMIC DNA]</scope>
    <source>
        <strain evidence="3 4">FP15055 ss-10</strain>
    </source>
</reference>
<evidence type="ECO:0000313" key="3">
    <source>
        <dbReference type="EMBL" id="KIY71207.1"/>
    </source>
</evidence>
<proteinExistence type="predicted"/>
<feature type="domain" description="DUF6593" evidence="2">
    <location>
        <begin position="63"/>
        <end position="202"/>
    </location>
</feature>
<protein>
    <recommendedName>
        <fullName evidence="2">DUF6593 domain-containing protein</fullName>
    </recommendedName>
</protein>
<dbReference type="EMBL" id="KN880457">
    <property type="protein sequence ID" value="KIY71207.1"/>
    <property type="molecule type" value="Genomic_DNA"/>
</dbReference>
<organism evidence="3 4">
    <name type="scientific">Cylindrobasidium torrendii FP15055 ss-10</name>
    <dbReference type="NCBI Taxonomy" id="1314674"/>
    <lineage>
        <taxon>Eukaryota</taxon>
        <taxon>Fungi</taxon>
        <taxon>Dikarya</taxon>
        <taxon>Basidiomycota</taxon>
        <taxon>Agaricomycotina</taxon>
        <taxon>Agaricomycetes</taxon>
        <taxon>Agaricomycetidae</taxon>
        <taxon>Agaricales</taxon>
        <taxon>Marasmiineae</taxon>
        <taxon>Physalacriaceae</taxon>
        <taxon>Cylindrobasidium</taxon>
    </lineage>
</organism>
<accession>A0A0D7BL87</accession>
<dbReference type="InterPro" id="IPR046528">
    <property type="entry name" value="DUF6593"/>
</dbReference>
<gene>
    <name evidence="3" type="ORF">CYLTODRAFT_435337</name>
</gene>
<dbReference type="Proteomes" id="UP000054007">
    <property type="component" value="Unassembled WGS sequence"/>
</dbReference>